<accession>A0A6G0S741</accession>
<reference evidence="1 2" key="1">
    <citation type="submission" date="2018-09" db="EMBL/GenBank/DDBJ databases">
        <title>Genomic investigation of the strawberry pathogen Phytophthora fragariae indicates pathogenicity is determined by transcriptional variation in three key races.</title>
        <authorList>
            <person name="Adams T.M."/>
            <person name="Armitage A.D."/>
            <person name="Sobczyk M.K."/>
            <person name="Bates H.J."/>
            <person name="Dunwell J.M."/>
            <person name="Nellist C.F."/>
            <person name="Harrison R.J."/>
        </authorList>
    </citation>
    <scope>NUCLEOTIDE SEQUENCE [LARGE SCALE GENOMIC DNA]</scope>
    <source>
        <strain evidence="1 2">NOV-77</strain>
    </source>
</reference>
<dbReference type="AlphaFoldDB" id="A0A6G0S741"/>
<sequence length="81" mass="8457">MSRRRCPSRTAGSWIVCLRRTSGRSCACGPSVGFQSSAPLPVAPPSRSSSAPSAYGSLATCSSARHPRLLLNRRAPGLAQS</sequence>
<proteinExistence type="predicted"/>
<protein>
    <submittedName>
        <fullName evidence="1">Uncharacterized protein</fullName>
    </submittedName>
</protein>
<name>A0A6G0S741_9STRA</name>
<dbReference type="EMBL" id="QXFY01000256">
    <property type="protein sequence ID" value="KAE9350364.1"/>
    <property type="molecule type" value="Genomic_DNA"/>
</dbReference>
<gene>
    <name evidence="1" type="ORF">PF008_g6484</name>
</gene>
<evidence type="ECO:0000313" key="2">
    <source>
        <dbReference type="Proteomes" id="UP000486351"/>
    </source>
</evidence>
<comment type="caution">
    <text evidence="1">The sequence shown here is derived from an EMBL/GenBank/DDBJ whole genome shotgun (WGS) entry which is preliminary data.</text>
</comment>
<dbReference type="Proteomes" id="UP000486351">
    <property type="component" value="Unassembled WGS sequence"/>
</dbReference>
<evidence type="ECO:0000313" key="1">
    <source>
        <dbReference type="EMBL" id="KAE9350364.1"/>
    </source>
</evidence>
<organism evidence="1 2">
    <name type="scientific">Phytophthora fragariae</name>
    <dbReference type="NCBI Taxonomy" id="53985"/>
    <lineage>
        <taxon>Eukaryota</taxon>
        <taxon>Sar</taxon>
        <taxon>Stramenopiles</taxon>
        <taxon>Oomycota</taxon>
        <taxon>Peronosporomycetes</taxon>
        <taxon>Peronosporales</taxon>
        <taxon>Peronosporaceae</taxon>
        <taxon>Phytophthora</taxon>
    </lineage>
</organism>